<dbReference type="SUPFAM" id="SSF51735">
    <property type="entry name" value="NAD(P)-binding Rossmann-fold domains"/>
    <property type="match status" value="1"/>
</dbReference>
<dbReference type="Pfam" id="PF01408">
    <property type="entry name" value="GFO_IDH_MocA"/>
    <property type="match status" value="1"/>
</dbReference>
<accession>A0A2A2SES0</accession>
<evidence type="ECO:0000259" key="2">
    <source>
        <dbReference type="Pfam" id="PF22725"/>
    </source>
</evidence>
<dbReference type="Gene3D" id="3.30.360.10">
    <property type="entry name" value="Dihydrodipicolinate Reductase, domain 2"/>
    <property type="match status" value="1"/>
</dbReference>
<protein>
    <submittedName>
        <fullName evidence="3">Oxidoreductase</fullName>
    </submittedName>
</protein>
<keyword evidence="4" id="KW-1185">Reference proteome</keyword>
<evidence type="ECO:0000259" key="1">
    <source>
        <dbReference type="Pfam" id="PF01408"/>
    </source>
</evidence>
<sequence length="369" mass="38932">MLGGGAGAFIGPVHRLAAAIASRLELVGGVFSSDPERSREAGRTLGLAAERVHGDLDALVAAESALPPDERVELVAIVTPNHLHYDAAVRALEAGFHVVCDKPPTLSLGQARDLAGRVARTGRTYALTYTYLGYPLVQEARARVAAGALGPIRRVVVEYLQGWLSRPEELGGNAQAAWRTDPARAGISGCFADIGVHAQSLVRFITGEPIVEVAAELVTHVPGRRLDDDGAALFRLAGGGRGTVTASQVCVGEANGLSIRVYGERGSLTWRQENPNELWFGWPDRPTERVIAGMASLSDAARRYTRTPPGHPEGYLEAFANIYADTAARIRDPHAPAPPGIELGVASMAFLEAVVASSGAGGRWTEVAG</sequence>
<dbReference type="SUPFAM" id="SSF55347">
    <property type="entry name" value="Glyceraldehyde-3-phosphate dehydrogenase-like, C-terminal domain"/>
    <property type="match status" value="1"/>
</dbReference>
<dbReference type="Gene3D" id="3.40.50.720">
    <property type="entry name" value="NAD(P)-binding Rossmann-like Domain"/>
    <property type="match status" value="1"/>
</dbReference>
<dbReference type="PANTHER" id="PTHR43708">
    <property type="entry name" value="CONSERVED EXPRESSED OXIDOREDUCTASE (EUROFUNG)"/>
    <property type="match status" value="1"/>
</dbReference>
<dbReference type="EMBL" id="NSLI01000003">
    <property type="protein sequence ID" value="PAX07749.1"/>
    <property type="molecule type" value="Genomic_DNA"/>
</dbReference>
<proteinExistence type="predicted"/>
<reference evidence="4" key="1">
    <citation type="submission" date="2017-09" db="EMBL/GenBank/DDBJ databases">
        <authorList>
            <person name="Feng G."/>
            <person name="Zhu H."/>
        </authorList>
    </citation>
    <scope>NUCLEOTIDE SEQUENCE [LARGE SCALE GENOMIC DNA]</scope>
    <source>
        <strain evidence="4">1PNM-20</strain>
    </source>
</reference>
<dbReference type="InterPro" id="IPR055170">
    <property type="entry name" value="GFO_IDH_MocA-like_dom"/>
</dbReference>
<dbReference type="Proteomes" id="UP000218151">
    <property type="component" value="Unassembled WGS sequence"/>
</dbReference>
<dbReference type="GO" id="GO:0000166">
    <property type="term" value="F:nucleotide binding"/>
    <property type="evidence" value="ECO:0007669"/>
    <property type="project" value="InterPro"/>
</dbReference>
<dbReference type="InterPro" id="IPR036291">
    <property type="entry name" value="NAD(P)-bd_dom_sf"/>
</dbReference>
<feature type="domain" description="Gfo/Idh/MocA-like oxidoreductase N-terminal" evidence="1">
    <location>
        <begin position="5"/>
        <end position="127"/>
    </location>
</feature>
<dbReference type="PANTHER" id="PTHR43708:SF3">
    <property type="entry name" value="OXIDOREDUCTASE"/>
    <property type="match status" value="1"/>
</dbReference>
<evidence type="ECO:0000313" key="4">
    <source>
        <dbReference type="Proteomes" id="UP000218151"/>
    </source>
</evidence>
<dbReference type="InterPro" id="IPR051317">
    <property type="entry name" value="Gfo/Idh/MocA_oxidoreduct"/>
</dbReference>
<feature type="domain" description="GFO/IDH/MocA-like oxidoreductase" evidence="2">
    <location>
        <begin position="137"/>
        <end position="268"/>
    </location>
</feature>
<comment type="caution">
    <text evidence="3">The sequence shown here is derived from an EMBL/GenBank/DDBJ whole genome shotgun (WGS) entry which is preliminary data.</text>
</comment>
<evidence type="ECO:0000313" key="3">
    <source>
        <dbReference type="EMBL" id="PAX07749.1"/>
    </source>
</evidence>
<dbReference type="AlphaFoldDB" id="A0A2A2SES0"/>
<dbReference type="Pfam" id="PF22725">
    <property type="entry name" value="GFO_IDH_MocA_C3"/>
    <property type="match status" value="1"/>
</dbReference>
<organism evidence="3 4">
    <name type="scientific">Sphingomonas lenta</name>
    <dbReference type="NCBI Taxonomy" id="1141887"/>
    <lineage>
        <taxon>Bacteria</taxon>
        <taxon>Pseudomonadati</taxon>
        <taxon>Pseudomonadota</taxon>
        <taxon>Alphaproteobacteria</taxon>
        <taxon>Sphingomonadales</taxon>
        <taxon>Sphingomonadaceae</taxon>
        <taxon>Sphingomonas</taxon>
    </lineage>
</organism>
<dbReference type="InterPro" id="IPR000683">
    <property type="entry name" value="Gfo/Idh/MocA-like_OxRdtase_N"/>
</dbReference>
<dbReference type="OrthoDB" id="9815825at2"/>
<name>A0A2A2SES0_9SPHN</name>
<gene>
    <name evidence="3" type="ORF">CKY28_08930</name>
</gene>